<evidence type="ECO:0000313" key="2">
    <source>
        <dbReference type="Proteomes" id="UP001060085"/>
    </source>
</evidence>
<keyword evidence="2" id="KW-1185">Reference proteome</keyword>
<sequence length="571" mass="63717">MALASTASSTPSGYGLTKDQIIDLFENCSKLASENKINQKNAWNLMLIDYLSEIINAETEVAAEVNFEKASYMLEAGVRIYALRVDSAHSQAFKLLAQIIRAWGEDQETAEAVDNLDSEGENHPKEDIDQKISPVSTVEQSFETLNLRKFDDACMVEPDHYQKLIPVDKGGVQALLLYNVGVYGNCRLLFDPAEDPRICISASKETPNSEKLDLSFAREHIKDMIINIHGKHEITPTLTTMISQSHIDSLCCSNGLNGSPKSVGRADAADEINITQDGNLSSCSGKASCSDGSETYIINDCLIFEDTNLIYHEVLEFPRVQNARRDTDHWKYQHPKGSQEVPATKRRSKKNESLANDISFTSFLSEDLSNIFAPPRNLKSLLLPVTRDSFSNRLPENCFYHPEDLLKLFLCPKIKERLAKPSDNNSRQQGTSLDEEAPAWGIENVYGGSDIDDFVQSHLEESTQLLPGTCQVRQSEVHLVKAPKQADVHILKATLWNLIQESRQLPELVRNDQISFKNVLATLPVPAPTLWDIVSPHLCFICLLHLANEHSLNIKGNPNLDDLTIELSTSL</sequence>
<comment type="caution">
    <text evidence="1">The sequence shown here is derived from an EMBL/GenBank/DDBJ whole genome shotgun (WGS) entry which is preliminary data.</text>
</comment>
<dbReference type="Proteomes" id="UP001060085">
    <property type="component" value="Linkage Group LG03"/>
</dbReference>
<gene>
    <name evidence="1" type="ORF">M9H77_15135</name>
</gene>
<name>A0ACC0BQC0_CATRO</name>
<evidence type="ECO:0000313" key="1">
    <source>
        <dbReference type="EMBL" id="KAI5674771.1"/>
    </source>
</evidence>
<protein>
    <submittedName>
        <fullName evidence="1">Uncharacterized protein</fullName>
    </submittedName>
</protein>
<reference evidence="2" key="1">
    <citation type="journal article" date="2023" name="Nat. Plants">
        <title>Single-cell RNA sequencing provides a high-resolution roadmap for understanding the multicellular compartmentation of specialized metabolism.</title>
        <authorList>
            <person name="Sun S."/>
            <person name="Shen X."/>
            <person name="Li Y."/>
            <person name="Li Y."/>
            <person name="Wang S."/>
            <person name="Li R."/>
            <person name="Zhang H."/>
            <person name="Shen G."/>
            <person name="Guo B."/>
            <person name="Wei J."/>
            <person name="Xu J."/>
            <person name="St-Pierre B."/>
            <person name="Chen S."/>
            <person name="Sun C."/>
        </authorList>
    </citation>
    <scope>NUCLEOTIDE SEQUENCE [LARGE SCALE GENOMIC DNA]</scope>
</reference>
<proteinExistence type="predicted"/>
<dbReference type="EMBL" id="CM044703">
    <property type="protein sequence ID" value="KAI5674771.1"/>
    <property type="molecule type" value="Genomic_DNA"/>
</dbReference>
<accession>A0ACC0BQC0</accession>
<organism evidence="1 2">
    <name type="scientific">Catharanthus roseus</name>
    <name type="common">Madagascar periwinkle</name>
    <name type="synonym">Vinca rosea</name>
    <dbReference type="NCBI Taxonomy" id="4058"/>
    <lineage>
        <taxon>Eukaryota</taxon>
        <taxon>Viridiplantae</taxon>
        <taxon>Streptophyta</taxon>
        <taxon>Embryophyta</taxon>
        <taxon>Tracheophyta</taxon>
        <taxon>Spermatophyta</taxon>
        <taxon>Magnoliopsida</taxon>
        <taxon>eudicotyledons</taxon>
        <taxon>Gunneridae</taxon>
        <taxon>Pentapetalae</taxon>
        <taxon>asterids</taxon>
        <taxon>lamiids</taxon>
        <taxon>Gentianales</taxon>
        <taxon>Apocynaceae</taxon>
        <taxon>Rauvolfioideae</taxon>
        <taxon>Vinceae</taxon>
        <taxon>Catharanthinae</taxon>
        <taxon>Catharanthus</taxon>
    </lineage>
</organism>